<dbReference type="Proteomes" id="UP000014680">
    <property type="component" value="Unassembled WGS sequence"/>
</dbReference>
<organism evidence="2 3">
    <name type="scientific">Entamoeba invadens IP1</name>
    <dbReference type="NCBI Taxonomy" id="370355"/>
    <lineage>
        <taxon>Eukaryota</taxon>
        <taxon>Amoebozoa</taxon>
        <taxon>Evosea</taxon>
        <taxon>Archamoebae</taxon>
        <taxon>Mastigamoebida</taxon>
        <taxon>Entamoebidae</taxon>
        <taxon>Entamoeba</taxon>
    </lineage>
</organism>
<dbReference type="AlphaFoldDB" id="A0A0A1U397"/>
<keyword evidence="3" id="KW-1185">Reference proteome</keyword>
<sequence>MGNKPLTPRVHYPSQTSSSESEHCDGNCHLSKEEIYFEQDKAWKYLERYKELIERVNKFESKFFDKKYDDIVPEIKAIDDEAVELHKVFIHAHVLNRAFNTFDYEKSQKNLQDIHRACSSQENNTGSCDYSQNHFPLEVLRWKKLDEKMALLQNAYLNNLDTFTTLYANTQNQSDLTQPYTTLKLSLIDLLKAKYPSSRDMLQQQQYYLDYFKLQFPLYYQTIQL</sequence>
<dbReference type="GeneID" id="14887502"/>
<dbReference type="OrthoDB" id="31372at2759"/>
<accession>A0A0A1U397</accession>
<protein>
    <submittedName>
        <fullName evidence="2">Uncharacterized protein</fullName>
    </submittedName>
</protein>
<gene>
    <name evidence="2" type="ORF">EIN_344390</name>
</gene>
<dbReference type="KEGG" id="eiv:EIN_344390"/>
<reference evidence="2 3" key="1">
    <citation type="submission" date="2012-10" db="EMBL/GenBank/DDBJ databases">
        <authorList>
            <person name="Zafar N."/>
            <person name="Inman J."/>
            <person name="Hall N."/>
            <person name="Lorenzi H."/>
            <person name="Caler E."/>
        </authorList>
    </citation>
    <scope>NUCLEOTIDE SEQUENCE [LARGE SCALE GENOMIC DNA]</scope>
    <source>
        <strain evidence="2 3">IP1</strain>
    </source>
</reference>
<dbReference type="VEuPathDB" id="AmoebaDB:EIN_344390"/>
<evidence type="ECO:0000256" key="1">
    <source>
        <dbReference type="SAM" id="MobiDB-lite"/>
    </source>
</evidence>
<evidence type="ECO:0000313" key="2">
    <source>
        <dbReference type="EMBL" id="ELP88499.1"/>
    </source>
</evidence>
<name>A0A0A1U397_ENTIV</name>
<proteinExistence type="predicted"/>
<dbReference type="RefSeq" id="XP_004255270.1">
    <property type="nucleotide sequence ID" value="XM_004255222.1"/>
</dbReference>
<dbReference type="EMBL" id="KB206755">
    <property type="protein sequence ID" value="ELP88499.1"/>
    <property type="molecule type" value="Genomic_DNA"/>
</dbReference>
<evidence type="ECO:0000313" key="3">
    <source>
        <dbReference type="Proteomes" id="UP000014680"/>
    </source>
</evidence>
<feature type="region of interest" description="Disordered" evidence="1">
    <location>
        <begin position="1"/>
        <end position="24"/>
    </location>
</feature>